<proteinExistence type="predicted"/>
<dbReference type="EMBL" id="GBXM01042673">
    <property type="protein sequence ID" value="JAH65904.1"/>
    <property type="molecule type" value="Transcribed_RNA"/>
</dbReference>
<protein>
    <submittedName>
        <fullName evidence="2">Uncharacterized protein</fullName>
    </submittedName>
</protein>
<feature type="region of interest" description="Disordered" evidence="1">
    <location>
        <begin position="1"/>
        <end position="25"/>
    </location>
</feature>
<name>A0A0E9UJ64_ANGAN</name>
<dbReference type="AlphaFoldDB" id="A0A0E9UJ64"/>
<organism evidence="2">
    <name type="scientific">Anguilla anguilla</name>
    <name type="common">European freshwater eel</name>
    <name type="synonym">Muraena anguilla</name>
    <dbReference type="NCBI Taxonomy" id="7936"/>
    <lineage>
        <taxon>Eukaryota</taxon>
        <taxon>Metazoa</taxon>
        <taxon>Chordata</taxon>
        <taxon>Craniata</taxon>
        <taxon>Vertebrata</taxon>
        <taxon>Euteleostomi</taxon>
        <taxon>Actinopterygii</taxon>
        <taxon>Neopterygii</taxon>
        <taxon>Teleostei</taxon>
        <taxon>Anguilliformes</taxon>
        <taxon>Anguillidae</taxon>
        <taxon>Anguilla</taxon>
    </lineage>
</organism>
<feature type="compositionally biased region" description="Polar residues" evidence="1">
    <location>
        <begin position="1"/>
        <end position="18"/>
    </location>
</feature>
<evidence type="ECO:0000256" key="1">
    <source>
        <dbReference type="SAM" id="MobiDB-lite"/>
    </source>
</evidence>
<reference evidence="2" key="1">
    <citation type="submission" date="2014-11" db="EMBL/GenBank/DDBJ databases">
        <authorList>
            <person name="Amaro Gonzalez C."/>
        </authorList>
    </citation>
    <scope>NUCLEOTIDE SEQUENCE</scope>
</reference>
<accession>A0A0E9UJ64</accession>
<reference evidence="2" key="2">
    <citation type="journal article" date="2015" name="Fish Shellfish Immunol.">
        <title>Early steps in the European eel (Anguilla anguilla)-Vibrio vulnificus interaction in the gills: Role of the RtxA13 toxin.</title>
        <authorList>
            <person name="Callol A."/>
            <person name="Pajuelo D."/>
            <person name="Ebbesson L."/>
            <person name="Teles M."/>
            <person name="MacKenzie S."/>
            <person name="Amaro C."/>
        </authorList>
    </citation>
    <scope>NUCLEOTIDE SEQUENCE</scope>
</reference>
<evidence type="ECO:0000313" key="2">
    <source>
        <dbReference type="EMBL" id="JAH65904.1"/>
    </source>
</evidence>
<sequence>MAVVSDSRSGVRLSSTPSAPRGALSLPPELKMATFSSQL</sequence>